<dbReference type="Proteomes" id="UP000240527">
    <property type="component" value="Chromosome"/>
</dbReference>
<organism evidence="6 7">
    <name type="scientific">Caulobacter segnis</name>
    <dbReference type="NCBI Taxonomy" id="88688"/>
    <lineage>
        <taxon>Bacteria</taxon>
        <taxon>Pseudomonadati</taxon>
        <taxon>Pseudomonadota</taxon>
        <taxon>Alphaproteobacteria</taxon>
        <taxon>Caulobacterales</taxon>
        <taxon>Caulobacteraceae</taxon>
        <taxon>Caulobacter</taxon>
    </lineage>
</organism>
<dbReference type="Gene3D" id="3.40.190.290">
    <property type="match status" value="1"/>
</dbReference>
<accession>A0ABN5IVR0</accession>
<dbReference type="InterPro" id="IPR000847">
    <property type="entry name" value="LysR_HTH_N"/>
</dbReference>
<dbReference type="Pfam" id="PF00126">
    <property type="entry name" value="HTH_1"/>
    <property type="match status" value="1"/>
</dbReference>
<dbReference type="PANTHER" id="PTHR30537">
    <property type="entry name" value="HTH-TYPE TRANSCRIPTIONAL REGULATOR"/>
    <property type="match status" value="1"/>
</dbReference>
<evidence type="ECO:0000259" key="5">
    <source>
        <dbReference type="PROSITE" id="PS50931"/>
    </source>
</evidence>
<gene>
    <name evidence="6" type="ORF">B7G68_12465</name>
</gene>
<evidence type="ECO:0000256" key="3">
    <source>
        <dbReference type="ARBA" id="ARBA00023125"/>
    </source>
</evidence>
<dbReference type="InterPro" id="IPR036390">
    <property type="entry name" value="WH_DNA-bd_sf"/>
</dbReference>
<keyword evidence="2" id="KW-0805">Transcription regulation</keyword>
<protein>
    <submittedName>
        <fullName evidence="6">LysR family transcriptional regulator</fullName>
    </submittedName>
</protein>
<feature type="domain" description="HTH lysR-type" evidence="5">
    <location>
        <begin position="16"/>
        <end position="63"/>
    </location>
</feature>
<keyword evidence="4" id="KW-0804">Transcription</keyword>
<reference evidence="6 7" key="1">
    <citation type="journal article" date="2015" name="Biotechnol. Bioeng.">
        <title>Genome sequence and phenotypic characterization of Caulobacter segnis.</title>
        <authorList>
            <person name="Patel S."/>
            <person name="Fletcher B."/>
            <person name="Scott D.C."/>
            <person name="Ely B."/>
        </authorList>
    </citation>
    <scope>NUCLEOTIDE SEQUENCE [LARGE SCALE GENOMIC DNA]</scope>
    <source>
        <strain evidence="6 7">TK0059</strain>
    </source>
</reference>
<evidence type="ECO:0000256" key="2">
    <source>
        <dbReference type="ARBA" id="ARBA00023015"/>
    </source>
</evidence>
<evidence type="ECO:0000256" key="1">
    <source>
        <dbReference type="ARBA" id="ARBA00009437"/>
    </source>
</evidence>
<dbReference type="PRINTS" id="PR00039">
    <property type="entry name" value="HTHLYSR"/>
</dbReference>
<keyword evidence="3" id="KW-0238">DNA-binding</keyword>
<dbReference type="Gene3D" id="1.10.10.10">
    <property type="entry name" value="Winged helix-like DNA-binding domain superfamily/Winged helix DNA-binding domain"/>
    <property type="match status" value="1"/>
</dbReference>
<dbReference type="InterPro" id="IPR036388">
    <property type="entry name" value="WH-like_DNA-bd_sf"/>
</dbReference>
<dbReference type="InterPro" id="IPR005119">
    <property type="entry name" value="LysR_subst-bd"/>
</dbReference>
<dbReference type="CDD" id="cd08422">
    <property type="entry name" value="PBP2_CrgA_like"/>
    <property type="match status" value="1"/>
</dbReference>
<keyword evidence="7" id="KW-1185">Reference proteome</keyword>
<sequence>MVFDARLLSGVGVMAAVVEHGGFARAAEVVGLTPSGVSRAIARLESQVGARLFDRHPRKVALTQAGARFHAEVAPLLAAIGEAAETAAADSAQVRGRLKLSVDPWFARIVLAPRLPELLARYPELSFDLRVTNAFEDMLGGGVDIAIRFGPPLGAGLIARKLLETRVLTVAAPAYLERRPRPREPADIAGHHAILFRDPQSRRPFTWEFQRGGKAVEVSVTSRLMLDDPSAALAACEAGSGLFQSFELGLESWLEGGRLVTVLDEWAEERFPLYAYYASRHHLPGKVRVFLDFLSATLAPASCR</sequence>
<dbReference type="EMBL" id="CP027850">
    <property type="protein sequence ID" value="AVQ02586.1"/>
    <property type="molecule type" value="Genomic_DNA"/>
</dbReference>
<comment type="similarity">
    <text evidence="1">Belongs to the LysR transcriptional regulatory family.</text>
</comment>
<dbReference type="PROSITE" id="PS50931">
    <property type="entry name" value="HTH_LYSR"/>
    <property type="match status" value="1"/>
</dbReference>
<evidence type="ECO:0000313" key="6">
    <source>
        <dbReference type="EMBL" id="AVQ02586.1"/>
    </source>
</evidence>
<dbReference type="PANTHER" id="PTHR30537:SF5">
    <property type="entry name" value="HTH-TYPE TRANSCRIPTIONAL ACTIVATOR TTDR-RELATED"/>
    <property type="match status" value="1"/>
</dbReference>
<dbReference type="Pfam" id="PF03466">
    <property type="entry name" value="LysR_substrate"/>
    <property type="match status" value="1"/>
</dbReference>
<name>A0ABN5IVR0_9CAUL</name>
<evidence type="ECO:0000256" key="4">
    <source>
        <dbReference type="ARBA" id="ARBA00023163"/>
    </source>
</evidence>
<dbReference type="SUPFAM" id="SSF46785">
    <property type="entry name" value="Winged helix' DNA-binding domain"/>
    <property type="match status" value="1"/>
</dbReference>
<dbReference type="SUPFAM" id="SSF53850">
    <property type="entry name" value="Periplasmic binding protein-like II"/>
    <property type="match status" value="1"/>
</dbReference>
<dbReference type="InterPro" id="IPR058163">
    <property type="entry name" value="LysR-type_TF_proteobact-type"/>
</dbReference>
<proteinExistence type="inferred from homology"/>
<evidence type="ECO:0000313" key="7">
    <source>
        <dbReference type="Proteomes" id="UP000240527"/>
    </source>
</evidence>